<dbReference type="EMBL" id="JARK01001353">
    <property type="protein sequence ID" value="EYC22263.1"/>
    <property type="molecule type" value="Genomic_DNA"/>
</dbReference>
<evidence type="ECO:0000313" key="3">
    <source>
        <dbReference type="EMBL" id="EYC22263.1"/>
    </source>
</evidence>
<dbReference type="InterPro" id="IPR000477">
    <property type="entry name" value="RT_dom"/>
</dbReference>
<dbReference type="PANTHER" id="PTHR47027">
    <property type="entry name" value="REVERSE TRANSCRIPTASE DOMAIN-CONTAINING PROTEIN"/>
    <property type="match status" value="1"/>
</dbReference>
<dbReference type="InterPro" id="IPR043128">
    <property type="entry name" value="Rev_trsase/Diguanyl_cyclase"/>
</dbReference>
<dbReference type="InterPro" id="IPR036691">
    <property type="entry name" value="Endo/exonu/phosph_ase_sf"/>
</dbReference>
<dbReference type="STRING" id="53326.A0A016V6A2"/>
<evidence type="ECO:0000256" key="1">
    <source>
        <dbReference type="SAM" id="MobiDB-lite"/>
    </source>
</evidence>
<reference evidence="4" key="1">
    <citation type="journal article" date="2015" name="Nat. Genet.">
        <title>The genome and transcriptome of the zoonotic hookworm Ancylostoma ceylanicum identify infection-specific gene families.</title>
        <authorList>
            <person name="Schwarz E.M."/>
            <person name="Hu Y."/>
            <person name="Antoshechkin I."/>
            <person name="Miller M.M."/>
            <person name="Sternberg P.W."/>
            <person name="Aroian R.V."/>
        </authorList>
    </citation>
    <scope>NUCLEOTIDE SEQUENCE</scope>
    <source>
        <strain evidence="4">HY135</strain>
    </source>
</reference>
<dbReference type="GO" id="GO:0003824">
    <property type="term" value="F:catalytic activity"/>
    <property type="evidence" value="ECO:0007669"/>
    <property type="project" value="InterPro"/>
</dbReference>
<dbReference type="PROSITE" id="PS50878">
    <property type="entry name" value="RT_POL"/>
    <property type="match status" value="1"/>
</dbReference>
<gene>
    <name evidence="3" type="primary">Acey_s0017.g3250</name>
    <name evidence="3" type="ORF">Y032_0017g3250</name>
</gene>
<organism evidence="3 4">
    <name type="scientific">Ancylostoma ceylanicum</name>
    <dbReference type="NCBI Taxonomy" id="53326"/>
    <lineage>
        <taxon>Eukaryota</taxon>
        <taxon>Metazoa</taxon>
        <taxon>Ecdysozoa</taxon>
        <taxon>Nematoda</taxon>
        <taxon>Chromadorea</taxon>
        <taxon>Rhabditida</taxon>
        <taxon>Rhabditina</taxon>
        <taxon>Rhabditomorpha</taxon>
        <taxon>Strongyloidea</taxon>
        <taxon>Ancylostomatidae</taxon>
        <taxon>Ancylostomatinae</taxon>
        <taxon>Ancylostoma</taxon>
    </lineage>
</organism>
<dbReference type="InterPro" id="IPR005135">
    <property type="entry name" value="Endo/exonuclease/phosphatase"/>
</dbReference>
<keyword evidence="4" id="KW-1185">Reference proteome</keyword>
<accession>A0A016V6A2</accession>
<name>A0A016V6A2_9BILA</name>
<dbReference type="Gene3D" id="3.30.70.270">
    <property type="match status" value="1"/>
</dbReference>
<dbReference type="InterPro" id="IPR043502">
    <property type="entry name" value="DNA/RNA_pol_sf"/>
</dbReference>
<dbReference type="CDD" id="cd09076">
    <property type="entry name" value="L1-EN"/>
    <property type="match status" value="1"/>
</dbReference>
<dbReference type="Pfam" id="PF00078">
    <property type="entry name" value="RVT_1"/>
    <property type="match status" value="1"/>
</dbReference>
<protein>
    <recommendedName>
        <fullName evidence="2">Reverse transcriptase domain-containing protein</fullName>
    </recommendedName>
</protein>
<proteinExistence type="predicted"/>
<feature type="compositionally biased region" description="Basic and acidic residues" evidence="1">
    <location>
        <begin position="1"/>
        <end position="15"/>
    </location>
</feature>
<evidence type="ECO:0000259" key="2">
    <source>
        <dbReference type="PROSITE" id="PS50878"/>
    </source>
</evidence>
<dbReference type="Proteomes" id="UP000024635">
    <property type="component" value="Unassembled WGS sequence"/>
</dbReference>
<dbReference type="SUPFAM" id="SSF56219">
    <property type="entry name" value="DNase I-like"/>
    <property type="match status" value="1"/>
</dbReference>
<dbReference type="PANTHER" id="PTHR47027:SF20">
    <property type="entry name" value="REVERSE TRANSCRIPTASE-LIKE PROTEIN WITH RNA-DIRECTED DNA POLYMERASE DOMAIN"/>
    <property type="match status" value="1"/>
</dbReference>
<dbReference type="SUPFAM" id="SSF56672">
    <property type="entry name" value="DNA/RNA polymerases"/>
    <property type="match status" value="1"/>
</dbReference>
<feature type="region of interest" description="Disordered" evidence="1">
    <location>
        <begin position="1"/>
        <end position="22"/>
    </location>
</feature>
<dbReference type="AlphaFoldDB" id="A0A016V6A2"/>
<dbReference type="Gene3D" id="3.60.10.10">
    <property type="entry name" value="Endonuclease/exonuclease/phosphatase"/>
    <property type="match status" value="1"/>
</dbReference>
<sequence length="958" mass="109849">MRTENEQQRIGREPGRGATGNPEKRFGQCLDICTYNCRSAASEADLRVLLHLAKKIRYDVICLQETKTKASYARKMESGELVVMGQKIDGKNVGGVGFLVHPKIQSNIHSHEVLSPRIAVLRLRTVKKATITVVNCYAPNSVASEEDKDNFYAELESVVKKEKSYYKYICGDFNALVGNGSDGNWRLGRHGNETRNDNGFRLLDLMSSCNLFHGNSIFEKPQHRRWTWESPNGRTHSELDHILTNRRWSLMDTTVLPSFDSGSDHRLLRAKVRLNHRTFKRDTHRGPPIRSPEYNEAKLQKAMDAYHWKRAENPTEDYEELVKGLTFCARASMENHKPTGERLNAKAKQLLRRRGEIKRDPTATHLEKITINKACRIAMKESLREHRRNKLLTAATQKRSLKRCRRELADYTTMTTCLKDKDGLPKTARTDIERIVTDFYTNLYRSTTVVPRCPSPTEERPPPILTSEVRNAIHSLKKGTAPGPDGITADLLRVGGYTMNKLLADHFNCYLEAGTIPNQWKCSKTVLIFKKGDKEDIGNYRPIALLSIPYKLFTKIILNRLEATLDAYQPVEQAGFRKGFCCMDHIHTVVQLIERCREYTMPLVLTFIDYKKAFDSVETNAVLNALLQAGVDSAYVNILEQCNVGTVTTIQLFDKKLRIPIEKGVRQGDTISPKLFTSALQYAMSRLNWDGKGLSIDGKMLSNLRFADDIVLISKNTEEMNQLINDLNEVGKSIGLEINMKKTQTMANQWSDNGTIQLDGIPLQKVDSFVYLGREINMMNDLTTEIGRRRKAAWAAMDTIREITSQIKDTNRRAHIFDSTVLPALCYGTETWTDNKNITAAMRTTHRALERCLLGTNRWRQWKQGLTSKDLRKESKIRDPLEYMASAKHRWAGHVMRRNDDRWSTRTTLWTPLDVKRPLGRPFTRWSDTFSRSFKREELPNWMRAARDRKTWSECGPH</sequence>
<dbReference type="OrthoDB" id="410104at2759"/>
<comment type="caution">
    <text evidence="3">The sequence shown here is derived from an EMBL/GenBank/DDBJ whole genome shotgun (WGS) entry which is preliminary data.</text>
</comment>
<feature type="domain" description="Reverse transcriptase" evidence="2">
    <location>
        <begin position="509"/>
        <end position="776"/>
    </location>
</feature>
<dbReference type="CDD" id="cd01650">
    <property type="entry name" value="RT_nLTR_like"/>
    <property type="match status" value="1"/>
</dbReference>
<evidence type="ECO:0000313" key="4">
    <source>
        <dbReference type="Proteomes" id="UP000024635"/>
    </source>
</evidence>
<dbReference type="Pfam" id="PF03372">
    <property type="entry name" value="Exo_endo_phos"/>
    <property type="match status" value="1"/>
</dbReference>